<evidence type="ECO:0000256" key="7">
    <source>
        <dbReference type="ARBA" id="ARBA00023277"/>
    </source>
</evidence>
<evidence type="ECO:0000256" key="5">
    <source>
        <dbReference type="ARBA" id="ARBA00022842"/>
    </source>
</evidence>
<comment type="similarity">
    <text evidence="2">Belongs to the HAD-like hydrolase superfamily. CbbY/CbbZ/Gph/YieH family.</text>
</comment>
<dbReference type="GO" id="GO:0046872">
    <property type="term" value="F:metal ion binding"/>
    <property type="evidence" value="ECO:0007669"/>
    <property type="project" value="UniProtKB-KW"/>
</dbReference>
<dbReference type="InterPro" id="IPR023198">
    <property type="entry name" value="PGP-like_dom2"/>
</dbReference>
<dbReference type="CDD" id="cd07505">
    <property type="entry name" value="HAD_BPGM-like"/>
    <property type="match status" value="1"/>
</dbReference>
<comment type="cofactor">
    <cofactor evidence="1">
        <name>Mg(2+)</name>
        <dbReference type="ChEBI" id="CHEBI:18420"/>
    </cofactor>
</comment>
<comment type="caution">
    <text evidence="11">The sequence shown here is derived from an EMBL/GenBank/DDBJ whole genome shotgun (WGS) entry which is preliminary data.</text>
</comment>
<dbReference type="PANTHER" id="PTHR46193:SF18">
    <property type="entry name" value="HEXITOL PHOSPHATASE B"/>
    <property type="match status" value="1"/>
</dbReference>
<evidence type="ECO:0000256" key="8">
    <source>
        <dbReference type="ARBA" id="ARBA00044926"/>
    </source>
</evidence>
<sequence>MNHIGFIFDMDGVIVDSMRTHEKAWLALFADLGLKIDLKEFHYQTAGMTGTEVLRHFLGNRFSDAELAQLSAQKEFLYRVLFRKKLKATKGLLAFLKAAETLKIPMALATGGGKANIDFILDGLSIRTYFQSVLGAGDVKHGKPNPEIYLKSADALGLLPEQCFVFEDALPGIEAAHRAGMRIIGIATTHCVAFLRKVPGVIVAAKNFERLSPKQFLSLRAET</sequence>
<dbReference type="SFLD" id="SFLDG01135">
    <property type="entry name" value="C1.5.6:_HAD__Beta-PGM__Phospha"/>
    <property type="match status" value="1"/>
</dbReference>
<gene>
    <name evidence="11" type="ORF">D0433_06325</name>
</gene>
<dbReference type="AlphaFoldDB" id="A0A395M0P7"/>
<dbReference type="GO" id="GO:0016787">
    <property type="term" value="F:hydrolase activity"/>
    <property type="evidence" value="ECO:0007669"/>
    <property type="project" value="UniProtKB-KW"/>
</dbReference>
<dbReference type="SFLD" id="SFLDS00003">
    <property type="entry name" value="Haloacid_Dehalogenase"/>
    <property type="match status" value="1"/>
</dbReference>
<dbReference type="Proteomes" id="UP000266389">
    <property type="component" value="Unassembled WGS sequence"/>
</dbReference>
<proteinExistence type="inferred from homology"/>
<evidence type="ECO:0000313" key="11">
    <source>
        <dbReference type="EMBL" id="RFM24336.1"/>
    </source>
</evidence>
<evidence type="ECO:0000256" key="4">
    <source>
        <dbReference type="ARBA" id="ARBA00022723"/>
    </source>
</evidence>
<dbReference type="PANTHER" id="PTHR46193">
    <property type="entry name" value="6-PHOSPHOGLUCONATE PHOSPHATASE"/>
    <property type="match status" value="1"/>
</dbReference>
<accession>A0A395M0P7</accession>
<dbReference type="Gene3D" id="3.40.50.1000">
    <property type="entry name" value="HAD superfamily/HAD-like"/>
    <property type="match status" value="1"/>
</dbReference>
<dbReference type="Pfam" id="PF00702">
    <property type="entry name" value="Hydrolase"/>
    <property type="match status" value="1"/>
</dbReference>
<evidence type="ECO:0000256" key="9">
    <source>
        <dbReference type="ARBA" id="ARBA00044968"/>
    </source>
</evidence>
<dbReference type="Gene3D" id="1.10.150.240">
    <property type="entry name" value="Putative phosphatase, domain 2"/>
    <property type="match status" value="1"/>
</dbReference>
<dbReference type="SFLD" id="SFLDG01129">
    <property type="entry name" value="C1.5:_HAD__Beta-PGM__Phosphata"/>
    <property type="match status" value="1"/>
</dbReference>
<dbReference type="EMBL" id="PHFL01000040">
    <property type="protein sequence ID" value="RFM24336.1"/>
    <property type="molecule type" value="Genomic_DNA"/>
</dbReference>
<evidence type="ECO:0000256" key="1">
    <source>
        <dbReference type="ARBA" id="ARBA00001946"/>
    </source>
</evidence>
<dbReference type="EC" id="5.4.2.6" evidence="9"/>
<organism evidence="11 12">
    <name type="scientific">Candidatus Thermochlorobacter aerophilus</name>
    <dbReference type="NCBI Taxonomy" id="1868324"/>
    <lineage>
        <taxon>Bacteria</taxon>
        <taxon>Pseudomonadati</taxon>
        <taxon>Chlorobiota</taxon>
        <taxon>Chlorobiia</taxon>
        <taxon>Chlorobiales</taxon>
        <taxon>Candidatus Thermochlorobacteriaceae</taxon>
        <taxon>Candidatus Thermochlorobacter</taxon>
    </lineage>
</organism>
<keyword evidence="6" id="KW-0413">Isomerase</keyword>
<dbReference type="SUPFAM" id="SSF56784">
    <property type="entry name" value="HAD-like"/>
    <property type="match status" value="1"/>
</dbReference>
<dbReference type="NCBIfam" id="TIGR01509">
    <property type="entry name" value="HAD-SF-IA-v3"/>
    <property type="match status" value="1"/>
</dbReference>
<keyword evidence="11" id="KW-0378">Hydrolase</keyword>
<comment type="catalytic activity">
    <reaction evidence="8">
        <text>beta-D-glucose 1-phosphate = beta-D-glucose 6-phosphate</text>
        <dbReference type="Rhea" id="RHEA:20113"/>
        <dbReference type="ChEBI" id="CHEBI:57684"/>
        <dbReference type="ChEBI" id="CHEBI:58247"/>
        <dbReference type="EC" id="5.4.2.6"/>
    </reaction>
</comment>
<name>A0A395M0P7_9BACT</name>
<dbReference type="InterPro" id="IPR036412">
    <property type="entry name" value="HAD-like_sf"/>
</dbReference>
<dbReference type="NCBIfam" id="TIGR02009">
    <property type="entry name" value="PGMB-YQAB-SF"/>
    <property type="match status" value="1"/>
</dbReference>
<dbReference type="GO" id="GO:0008801">
    <property type="term" value="F:beta-phosphoglucomutase activity"/>
    <property type="evidence" value="ECO:0007669"/>
    <property type="project" value="UniProtKB-EC"/>
</dbReference>
<evidence type="ECO:0000256" key="10">
    <source>
        <dbReference type="ARBA" id="ARBA00044991"/>
    </source>
</evidence>
<dbReference type="InterPro" id="IPR051600">
    <property type="entry name" value="Beta-PGM-like"/>
</dbReference>
<reference evidence="11 12" key="1">
    <citation type="journal article" date="2011" name="ISME J.">
        <title>Community ecology of hot spring cyanobacterial mats: predominant populations and their functional potential.</title>
        <authorList>
            <person name="Klatt C.G."/>
            <person name="Wood J.M."/>
            <person name="Rusch D.B."/>
            <person name="Bateson M.M."/>
            <person name="Hamamura N."/>
            <person name="Heidelberg J.F."/>
            <person name="Grossman A.R."/>
            <person name="Bhaya D."/>
            <person name="Cohan F.M."/>
            <person name="Kuhl M."/>
            <person name="Bryant D.A."/>
            <person name="Ward D.M."/>
        </authorList>
    </citation>
    <scope>NUCLEOTIDE SEQUENCE [LARGE SCALE GENOMIC DNA]</scope>
    <source>
        <strain evidence="11">OS</strain>
    </source>
</reference>
<dbReference type="InterPro" id="IPR010976">
    <property type="entry name" value="B-phosphoglucomutase_hydrolase"/>
</dbReference>
<dbReference type="InterPro" id="IPR006439">
    <property type="entry name" value="HAD-SF_hydro_IA"/>
</dbReference>
<keyword evidence="3" id="KW-0597">Phosphoprotein</keyword>
<dbReference type="InterPro" id="IPR023214">
    <property type="entry name" value="HAD_sf"/>
</dbReference>
<keyword evidence="7" id="KW-0119">Carbohydrate metabolism</keyword>
<keyword evidence="4" id="KW-0479">Metal-binding</keyword>
<protein>
    <recommendedName>
        <fullName evidence="10">Beta-phosphoglucomutase</fullName>
        <ecNumber evidence="9">5.4.2.6</ecNumber>
    </recommendedName>
</protein>
<evidence type="ECO:0000256" key="2">
    <source>
        <dbReference type="ARBA" id="ARBA00006171"/>
    </source>
</evidence>
<evidence type="ECO:0000313" key="12">
    <source>
        <dbReference type="Proteomes" id="UP000266389"/>
    </source>
</evidence>
<evidence type="ECO:0000256" key="6">
    <source>
        <dbReference type="ARBA" id="ARBA00023235"/>
    </source>
</evidence>
<evidence type="ECO:0000256" key="3">
    <source>
        <dbReference type="ARBA" id="ARBA00022553"/>
    </source>
</evidence>
<keyword evidence="5" id="KW-0460">Magnesium</keyword>